<dbReference type="EMBL" id="QGKY02001925">
    <property type="protein sequence ID" value="KAF2549392.1"/>
    <property type="molecule type" value="Genomic_DNA"/>
</dbReference>
<sequence>MSKNASIDELPRKYPDEVLPRSPVFCIYRRRSGASPSTSTRSGLASFQGFHLTKLRPPFLIAMDLKSPLQNVINDAAHPSNKNSSSSMSTHPTATPDPRWPSKCRWSMQSPSPASTYTVSVEETKAGSELSSTLPVSDGEINSVVEPILEASGGNVIISEITSQPENEDDWKTTGLLPISTTSTEIPVDSPVATFVPSIGAGAKPLAFIPPATHPIHATP</sequence>
<reference evidence="2" key="1">
    <citation type="submission" date="2019-12" db="EMBL/GenBank/DDBJ databases">
        <title>Genome sequencing and annotation of Brassica cretica.</title>
        <authorList>
            <person name="Studholme D.J."/>
            <person name="Sarris P.F."/>
        </authorList>
    </citation>
    <scope>NUCLEOTIDE SEQUENCE</scope>
    <source>
        <strain evidence="2">PFS-102/07</strain>
        <tissue evidence="2">Leaf</tissue>
    </source>
</reference>
<dbReference type="AlphaFoldDB" id="A0A8S9GZH6"/>
<comment type="caution">
    <text evidence="2">The sequence shown here is derived from an EMBL/GenBank/DDBJ whole genome shotgun (WGS) entry which is preliminary data.</text>
</comment>
<protein>
    <submittedName>
        <fullName evidence="2">Uncharacterized protein</fullName>
    </submittedName>
</protein>
<evidence type="ECO:0000256" key="1">
    <source>
        <dbReference type="SAM" id="MobiDB-lite"/>
    </source>
</evidence>
<feature type="compositionally biased region" description="Low complexity" evidence="1">
    <location>
        <begin position="76"/>
        <end position="96"/>
    </location>
</feature>
<accession>A0A8S9GZH6</accession>
<gene>
    <name evidence="2" type="ORF">F2Q70_00019670</name>
</gene>
<evidence type="ECO:0000313" key="2">
    <source>
        <dbReference type="EMBL" id="KAF2549392.1"/>
    </source>
</evidence>
<organism evidence="2">
    <name type="scientific">Brassica cretica</name>
    <name type="common">Mustard</name>
    <dbReference type="NCBI Taxonomy" id="69181"/>
    <lineage>
        <taxon>Eukaryota</taxon>
        <taxon>Viridiplantae</taxon>
        <taxon>Streptophyta</taxon>
        <taxon>Embryophyta</taxon>
        <taxon>Tracheophyta</taxon>
        <taxon>Spermatophyta</taxon>
        <taxon>Magnoliopsida</taxon>
        <taxon>eudicotyledons</taxon>
        <taxon>Gunneridae</taxon>
        <taxon>Pentapetalae</taxon>
        <taxon>rosids</taxon>
        <taxon>malvids</taxon>
        <taxon>Brassicales</taxon>
        <taxon>Brassicaceae</taxon>
        <taxon>Brassiceae</taxon>
        <taxon>Brassica</taxon>
    </lineage>
</organism>
<feature type="region of interest" description="Disordered" evidence="1">
    <location>
        <begin position="74"/>
        <end position="115"/>
    </location>
</feature>
<name>A0A8S9GZH6_BRACR</name>
<proteinExistence type="predicted"/>